<evidence type="ECO:0000256" key="3">
    <source>
        <dbReference type="ARBA" id="ARBA00023004"/>
    </source>
</evidence>
<dbReference type="Gene3D" id="2.102.10.10">
    <property type="entry name" value="Rieske [2Fe-2S] iron-sulphur domain"/>
    <property type="match status" value="1"/>
</dbReference>
<dbReference type="GO" id="GO:0051213">
    <property type="term" value="F:dioxygenase activity"/>
    <property type="evidence" value="ECO:0007669"/>
    <property type="project" value="UniProtKB-KW"/>
</dbReference>
<feature type="domain" description="Rieske" evidence="7">
    <location>
        <begin position="3"/>
        <end position="98"/>
    </location>
</feature>
<keyword evidence="1" id="KW-0001">2Fe-2S</keyword>
<evidence type="ECO:0000256" key="6">
    <source>
        <dbReference type="ARBA" id="ARBA00038001"/>
    </source>
</evidence>
<proteinExistence type="inferred from homology"/>
<keyword evidence="3" id="KW-0408">Iron</keyword>
<dbReference type="CDD" id="cd03528">
    <property type="entry name" value="Rieske_RO_ferredoxin"/>
    <property type="match status" value="1"/>
</dbReference>
<dbReference type="eggNOG" id="COG2146">
    <property type="taxonomic scope" value="Bacteria"/>
</dbReference>
<gene>
    <name evidence="8" type="ORF">Theos_0110</name>
</gene>
<keyword evidence="8" id="KW-0560">Oxidoreductase</keyword>
<keyword evidence="9" id="KW-1185">Reference proteome</keyword>
<evidence type="ECO:0000256" key="2">
    <source>
        <dbReference type="ARBA" id="ARBA00022723"/>
    </source>
</evidence>
<dbReference type="GO" id="GO:0046872">
    <property type="term" value="F:metal ion binding"/>
    <property type="evidence" value="ECO:0007669"/>
    <property type="project" value="UniProtKB-KW"/>
</dbReference>
<evidence type="ECO:0000256" key="5">
    <source>
        <dbReference type="ARBA" id="ARBA00034078"/>
    </source>
</evidence>
<reference evidence="8 9" key="1">
    <citation type="journal article" date="2013" name="Genome Announc.">
        <title>Whole Genome Sequencing of Thermus oshimai JL-2 and Thermus thermophilus JL-18, Incomplete Denitrifiers from the United States Great Basin.</title>
        <authorList>
            <person name="Murugapiran S.K."/>
            <person name="Huntemann M."/>
            <person name="Wei C.L."/>
            <person name="Han J."/>
            <person name="Detter J.C."/>
            <person name="Han C.S."/>
            <person name="Erkkila T.H."/>
            <person name="Teshima H."/>
            <person name="Chen A."/>
            <person name="Kyrpides N."/>
            <person name="Mavrommatis K."/>
            <person name="Markowitz V."/>
            <person name="Szeto E."/>
            <person name="Ivanova N."/>
            <person name="Pagani I."/>
            <person name="Lam J."/>
            <person name="McDonald A.I."/>
            <person name="Dodsworth J.A."/>
            <person name="Pati A."/>
            <person name="Goodwin L."/>
            <person name="Peters L."/>
            <person name="Pitluck S."/>
            <person name="Woyke T."/>
            <person name="Hedlund B.P."/>
        </authorList>
    </citation>
    <scope>NUCLEOTIDE SEQUENCE</scope>
    <source>
        <strain evidence="8 9">JL-2</strain>
    </source>
</reference>
<keyword evidence="4" id="KW-0411">Iron-sulfur</keyword>
<dbReference type="Proteomes" id="UP000000211">
    <property type="component" value="Chromosome"/>
</dbReference>
<dbReference type="GO" id="GO:0051537">
    <property type="term" value="F:2 iron, 2 sulfur cluster binding"/>
    <property type="evidence" value="ECO:0007669"/>
    <property type="project" value="UniProtKB-KW"/>
</dbReference>
<dbReference type="EMBL" id="CP003249">
    <property type="protein sequence ID" value="AFV75193.1"/>
    <property type="molecule type" value="Genomic_DNA"/>
</dbReference>
<evidence type="ECO:0000313" key="9">
    <source>
        <dbReference type="Proteomes" id="UP000000211"/>
    </source>
</evidence>
<dbReference type="KEGG" id="tos:Theos_0110"/>
<dbReference type="InterPro" id="IPR017941">
    <property type="entry name" value="Rieske_2Fe-2S"/>
</dbReference>
<dbReference type="PANTHER" id="PTHR21496">
    <property type="entry name" value="FERREDOXIN-RELATED"/>
    <property type="match status" value="1"/>
</dbReference>
<dbReference type="OrthoDB" id="593800at2"/>
<name>K7QVC8_THEOS</name>
<evidence type="ECO:0000313" key="8">
    <source>
        <dbReference type="EMBL" id="AFV75193.1"/>
    </source>
</evidence>
<accession>K7QVC8</accession>
<dbReference type="HOGENOM" id="CLU_055690_5_2_0"/>
<comment type="similarity">
    <text evidence="6">Belongs to the bacterial ring-hydroxylating dioxygenase ferredoxin component family.</text>
</comment>
<protein>
    <submittedName>
        <fullName evidence="8">Ferredoxin subunit of nitrite reductase and ring-hydroxylating dioxygenase</fullName>
    </submittedName>
</protein>
<dbReference type="STRING" id="751945.Theos_0110"/>
<evidence type="ECO:0000259" key="7">
    <source>
        <dbReference type="PROSITE" id="PS51296"/>
    </source>
</evidence>
<evidence type="ECO:0000256" key="1">
    <source>
        <dbReference type="ARBA" id="ARBA00022714"/>
    </source>
</evidence>
<dbReference type="SUPFAM" id="SSF50022">
    <property type="entry name" value="ISP domain"/>
    <property type="match status" value="1"/>
</dbReference>
<keyword evidence="8" id="KW-0223">Dioxygenase</keyword>
<dbReference type="InterPro" id="IPR036922">
    <property type="entry name" value="Rieske_2Fe-2S_sf"/>
</dbReference>
<comment type="cofactor">
    <cofactor evidence="5">
        <name>[2Fe-2S] cluster</name>
        <dbReference type="ChEBI" id="CHEBI:190135"/>
    </cofactor>
</comment>
<keyword evidence="2" id="KW-0479">Metal-binding</keyword>
<dbReference type="PATRIC" id="fig|751945.3.peg.105"/>
<dbReference type="AlphaFoldDB" id="K7QVC8"/>
<dbReference type="RefSeq" id="WP_016328393.1">
    <property type="nucleotide sequence ID" value="NC_019386.1"/>
</dbReference>
<evidence type="ECO:0000256" key="4">
    <source>
        <dbReference type="ARBA" id="ARBA00023014"/>
    </source>
</evidence>
<dbReference type="PANTHER" id="PTHR21496:SF0">
    <property type="entry name" value="RIESKE DOMAIN-CONTAINING PROTEIN"/>
    <property type="match status" value="1"/>
</dbReference>
<organism evidence="8 9">
    <name type="scientific">Thermus oshimai JL-2</name>
    <dbReference type="NCBI Taxonomy" id="751945"/>
    <lineage>
        <taxon>Bacteria</taxon>
        <taxon>Thermotogati</taxon>
        <taxon>Deinococcota</taxon>
        <taxon>Deinococci</taxon>
        <taxon>Thermales</taxon>
        <taxon>Thermaceae</taxon>
        <taxon>Thermus</taxon>
    </lineage>
</organism>
<sequence>MWTPVARLSEFREGRLVVRRPEHKRPILLLHTGEEVFALEDLCTHDDGPLHEGEVEEGAIVCPRHGARFDLRTGRGTLPAPRPVKVFPVRVEGEVVYLDL</sequence>
<dbReference type="Pfam" id="PF00355">
    <property type="entry name" value="Rieske"/>
    <property type="match status" value="1"/>
</dbReference>
<dbReference type="PROSITE" id="PS51296">
    <property type="entry name" value="RIESKE"/>
    <property type="match status" value="1"/>
</dbReference>